<keyword evidence="2" id="KW-1185">Reference proteome</keyword>
<dbReference type="EMBL" id="JENX01000090">
    <property type="protein sequence ID" value="KEI15784.1"/>
    <property type="molecule type" value="Genomic_DNA"/>
</dbReference>
<comment type="caution">
    <text evidence="1">The sequence shown here is derived from an EMBL/GenBank/DDBJ whole genome shotgun (WGS) entry which is preliminary data.</text>
</comment>
<organism evidence="1 2">
    <name type="scientific">Clostridium haemolyticum NCTC 9693</name>
    <dbReference type="NCBI Taxonomy" id="1443114"/>
    <lineage>
        <taxon>Bacteria</taxon>
        <taxon>Bacillati</taxon>
        <taxon>Bacillota</taxon>
        <taxon>Clostridia</taxon>
        <taxon>Eubacteriales</taxon>
        <taxon>Clostridiaceae</taxon>
        <taxon>Clostridium</taxon>
    </lineage>
</organism>
<gene>
    <name evidence="1" type="ORF">Z960_11625</name>
</gene>
<protein>
    <recommendedName>
        <fullName evidence="3">DZANK-type domain-containing protein</fullName>
    </recommendedName>
</protein>
<dbReference type="RefSeq" id="WP_039229768.1">
    <property type="nucleotide sequence ID" value="NZ_JENX01000090.1"/>
</dbReference>
<reference evidence="1 2" key="1">
    <citation type="submission" date="2014-02" db="EMBL/GenBank/DDBJ databases">
        <title>Plasmidome dynamics in the species complex Clostridium novyi sensu lato converts strains of independent lineages into distinctly different pathogens.</title>
        <authorList>
            <person name="Skarin H."/>
            <person name="Segerman B."/>
        </authorList>
    </citation>
    <scope>NUCLEOTIDE SEQUENCE [LARGE SCALE GENOMIC DNA]</scope>
    <source>
        <strain evidence="1 2">NCTC 9693</strain>
    </source>
</reference>
<evidence type="ECO:0000313" key="2">
    <source>
        <dbReference type="Proteomes" id="UP000027937"/>
    </source>
</evidence>
<dbReference type="Proteomes" id="UP000027937">
    <property type="component" value="Unassembled WGS sequence"/>
</dbReference>
<evidence type="ECO:0000313" key="1">
    <source>
        <dbReference type="EMBL" id="KEI15784.1"/>
    </source>
</evidence>
<name>A0ABR4TD03_CLOHA</name>
<sequence>MKKQCSRCGNKEIKGVNYCNICGLKIKEAPEVLAQEHYTGKCKYCNKINEVSLSAKIHNMPKYCMECGETIIYQRNPVL</sequence>
<evidence type="ECO:0008006" key="3">
    <source>
        <dbReference type="Google" id="ProtNLM"/>
    </source>
</evidence>
<accession>A0ABR4TD03</accession>
<proteinExistence type="predicted"/>